<dbReference type="InterPro" id="IPR020985">
    <property type="entry name" value="Cell_surface_Shp_haem-bd"/>
</dbReference>
<dbReference type="STRING" id="1297617.IB211_01899c"/>
<dbReference type="AlphaFoldDB" id="A0A0S2W4W9"/>
<evidence type="ECO:0000313" key="6">
    <source>
        <dbReference type="Proteomes" id="UP000064844"/>
    </source>
</evidence>
<dbReference type="Pfam" id="PF11545">
    <property type="entry name" value="HemeBinding_Shp"/>
    <property type="match status" value="1"/>
</dbReference>
<feature type="compositionally biased region" description="Acidic residues" evidence="1">
    <location>
        <begin position="224"/>
        <end position="261"/>
    </location>
</feature>
<feature type="transmembrane region" description="Helical" evidence="2">
    <location>
        <begin position="289"/>
        <end position="309"/>
    </location>
</feature>
<organism evidence="5 6">
    <name type="scientific">Intestinimonas butyriciproducens</name>
    <dbReference type="NCBI Taxonomy" id="1297617"/>
    <lineage>
        <taxon>Bacteria</taxon>
        <taxon>Bacillati</taxon>
        <taxon>Bacillota</taxon>
        <taxon>Clostridia</taxon>
        <taxon>Eubacteriales</taxon>
        <taxon>Intestinimonas</taxon>
    </lineage>
</organism>
<feature type="signal peptide" evidence="3">
    <location>
        <begin position="1"/>
        <end position="26"/>
    </location>
</feature>
<reference evidence="5 6" key="1">
    <citation type="journal article" date="2015" name="Nat. Commun.">
        <title>Production of butyrate from lysine and the Amadori product fructoselysine by a human gut commensal.</title>
        <authorList>
            <person name="Bui T.P."/>
            <person name="Ritari J."/>
            <person name="Boeren S."/>
            <person name="de Waard P."/>
            <person name="Plugge C.M."/>
            <person name="de Vos W.M."/>
        </authorList>
    </citation>
    <scope>NUCLEOTIDE SEQUENCE [LARGE SCALE GENOMIC DNA]</scope>
    <source>
        <strain evidence="5 6">AF211</strain>
    </source>
</reference>
<feature type="chain" id="PRO_5006606330" evidence="3">
    <location>
        <begin position="27"/>
        <end position="314"/>
    </location>
</feature>
<keyword evidence="2" id="KW-0812">Transmembrane</keyword>
<evidence type="ECO:0000256" key="1">
    <source>
        <dbReference type="SAM" id="MobiDB-lite"/>
    </source>
</evidence>
<dbReference type="KEGG" id="ibu:IB211_01899c"/>
<feature type="region of interest" description="Disordered" evidence="1">
    <location>
        <begin position="180"/>
        <end position="288"/>
    </location>
</feature>
<dbReference type="RefSeq" id="WP_058117859.1">
    <property type="nucleotide sequence ID" value="NZ_CP011307.1"/>
</dbReference>
<keyword evidence="2" id="KW-0472">Membrane</keyword>
<gene>
    <name evidence="5" type="ORF">IB211_01899c</name>
</gene>
<sequence>MHLKQIGALASCLALLGSLLIVPASAASVESGVYTASMVTSYYNPDTGNVDDGGTANAALGEGMCRSATDRTCLVEVDGDDIWITVRLLLQSNCSDVALYTRDSYDSYSQVSYDIMSEDAGNDSIDYRIKVSEVGQKLKCTMYVSPMGRDVLWYLYVDTSTLTEGSGDFVVSIDPSTEASVATEQPVVSPAPTPAPTTSANTSSPAPSATPSEAPDPSPAGTEVPEDTQTPDESDAPSESDTPEDTSEPSEAPEEVEDSEDDPKLEASPDESAEPGIGNGGEESSAGSGIQIGIGVVSVAVIGVVIYAVKKRKK</sequence>
<keyword evidence="2" id="KW-1133">Transmembrane helix</keyword>
<proteinExistence type="predicted"/>
<evidence type="ECO:0000256" key="2">
    <source>
        <dbReference type="SAM" id="Phobius"/>
    </source>
</evidence>
<reference evidence="6" key="2">
    <citation type="submission" date="2015-04" db="EMBL/GenBank/DDBJ databases">
        <title>A butyrogenic pathway from the amino acid lysine in a human gut commensal.</title>
        <authorList>
            <person name="de Vos W.M."/>
            <person name="Bui N.T.P."/>
            <person name="Plugge C.M."/>
            <person name="Ritari J."/>
        </authorList>
    </citation>
    <scope>NUCLEOTIDE SEQUENCE [LARGE SCALE GENOMIC DNA]</scope>
    <source>
        <strain evidence="6">AF211</strain>
    </source>
</reference>
<dbReference type="Proteomes" id="UP000064844">
    <property type="component" value="Chromosome"/>
</dbReference>
<keyword evidence="3" id="KW-0732">Signal</keyword>
<dbReference type="EMBL" id="CP011307">
    <property type="protein sequence ID" value="ALP94290.1"/>
    <property type="molecule type" value="Genomic_DNA"/>
</dbReference>
<evidence type="ECO:0000313" key="5">
    <source>
        <dbReference type="EMBL" id="ALP94290.1"/>
    </source>
</evidence>
<dbReference type="Gene3D" id="2.60.40.1850">
    <property type="match status" value="1"/>
</dbReference>
<accession>A0A0S2W4W9</accession>
<dbReference type="SUPFAM" id="SSF158911">
    <property type="entry name" value="NEAT domain-like"/>
    <property type="match status" value="1"/>
</dbReference>
<evidence type="ECO:0000256" key="3">
    <source>
        <dbReference type="SAM" id="SignalP"/>
    </source>
</evidence>
<protein>
    <submittedName>
        <fullName evidence="5">Cell surface glycoprotein 1</fullName>
    </submittedName>
</protein>
<keyword evidence="6" id="KW-1185">Reference proteome</keyword>
<name>A0A0S2W4W9_9FIRM</name>
<evidence type="ECO:0000259" key="4">
    <source>
        <dbReference type="Pfam" id="PF11545"/>
    </source>
</evidence>
<dbReference type="GO" id="GO:0020037">
    <property type="term" value="F:heme binding"/>
    <property type="evidence" value="ECO:0007669"/>
    <property type="project" value="InterPro"/>
</dbReference>
<feature type="compositionally biased region" description="Low complexity" evidence="1">
    <location>
        <begin position="196"/>
        <end position="215"/>
    </location>
</feature>
<dbReference type="InterPro" id="IPR037250">
    <property type="entry name" value="NEAT_dom_sf"/>
</dbReference>
<feature type="domain" description="Cell surface protein Shp haem-binding" evidence="4">
    <location>
        <begin position="31"/>
        <end position="173"/>
    </location>
</feature>